<comment type="pathway">
    <text evidence="1">Cofactor biosynthesis; thiamine diphosphate biosynthesis.</text>
</comment>
<evidence type="ECO:0000256" key="1">
    <source>
        <dbReference type="ARBA" id="ARBA00004948"/>
    </source>
</evidence>
<dbReference type="EMBL" id="JACJKY010000039">
    <property type="protein sequence ID" value="MBM6921993.1"/>
    <property type="molecule type" value="Genomic_DNA"/>
</dbReference>
<evidence type="ECO:0000256" key="2">
    <source>
        <dbReference type="ARBA" id="ARBA00022977"/>
    </source>
</evidence>
<gene>
    <name evidence="4" type="ORF">H6A12_12670</name>
</gene>
<evidence type="ECO:0000313" key="5">
    <source>
        <dbReference type="Proteomes" id="UP000774750"/>
    </source>
</evidence>
<reference evidence="4" key="1">
    <citation type="submission" date="2020-08" db="EMBL/GenBank/DDBJ databases">
        <authorList>
            <person name="Cejkova D."/>
            <person name="Kubasova T."/>
            <person name="Jahodarova E."/>
            <person name="Rychlik I."/>
        </authorList>
    </citation>
    <scope>NUCLEOTIDE SEQUENCE</scope>
    <source>
        <strain evidence="4">An559</strain>
    </source>
</reference>
<dbReference type="PANTHER" id="PTHR20857:SF15">
    <property type="entry name" value="THIAMINE-PHOSPHATE SYNTHASE"/>
    <property type="match status" value="1"/>
</dbReference>
<dbReference type="GO" id="GO:0009228">
    <property type="term" value="P:thiamine biosynthetic process"/>
    <property type="evidence" value="ECO:0007669"/>
    <property type="project" value="UniProtKB-KW"/>
</dbReference>
<dbReference type="InterPro" id="IPR013785">
    <property type="entry name" value="Aldolase_TIM"/>
</dbReference>
<feature type="domain" description="Thiamine phosphate synthase/TenI" evidence="3">
    <location>
        <begin position="4"/>
        <end position="181"/>
    </location>
</feature>
<dbReference type="RefSeq" id="WP_204448391.1">
    <property type="nucleotide sequence ID" value="NZ_JACJKY010000039.1"/>
</dbReference>
<dbReference type="SUPFAM" id="SSF51391">
    <property type="entry name" value="Thiamin phosphate synthase"/>
    <property type="match status" value="1"/>
</dbReference>
<keyword evidence="2" id="KW-0784">Thiamine biosynthesis</keyword>
<comment type="caution">
    <text evidence="4">The sequence shown here is derived from an EMBL/GenBank/DDBJ whole genome shotgun (WGS) entry which is preliminary data.</text>
</comment>
<dbReference type="GO" id="GO:0005737">
    <property type="term" value="C:cytoplasm"/>
    <property type="evidence" value="ECO:0007669"/>
    <property type="project" value="TreeGrafter"/>
</dbReference>
<reference evidence="4" key="2">
    <citation type="journal article" date="2021" name="Sci. Rep.">
        <title>The distribution of antibiotic resistance genes in chicken gut microbiota commensals.</title>
        <authorList>
            <person name="Juricova H."/>
            <person name="Matiasovicova J."/>
            <person name="Kubasova T."/>
            <person name="Cejkova D."/>
            <person name="Rychlik I."/>
        </authorList>
    </citation>
    <scope>NUCLEOTIDE SEQUENCE</scope>
    <source>
        <strain evidence="4">An559</strain>
    </source>
</reference>
<name>A0A938X8U8_9FIRM</name>
<organism evidence="4 5">
    <name type="scientific">Merdimmobilis hominis</name>
    <dbReference type="NCBI Taxonomy" id="2897707"/>
    <lineage>
        <taxon>Bacteria</taxon>
        <taxon>Bacillati</taxon>
        <taxon>Bacillota</taxon>
        <taxon>Clostridia</taxon>
        <taxon>Eubacteriales</taxon>
        <taxon>Oscillospiraceae</taxon>
        <taxon>Merdimmobilis</taxon>
    </lineage>
</organism>
<evidence type="ECO:0000313" key="4">
    <source>
        <dbReference type="EMBL" id="MBM6921993.1"/>
    </source>
</evidence>
<dbReference type="Pfam" id="PF02581">
    <property type="entry name" value="TMP-TENI"/>
    <property type="match status" value="1"/>
</dbReference>
<dbReference type="InterPro" id="IPR022998">
    <property type="entry name" value="ThiamineP_synth_TenI"/>
</dbReference>
<dbReference type="CDD" id="cd00564">
    <property type="entry name" value="TMP_TenI"/>
    <property type="match status" value="1"/>
</dbReference>
<protein>
    <submittedName>
        <fullName evidence="4">Thiamine phosphate synthase</fullName>
    </submittedName>
</protein>
<evidence type="ECO:0000259" key="3">
    <source>
        <dbReference type="Pfam" id="PF02581"/>
    </source>
</evidence>
<dbReference type="Proteomes" id="UP000774750">
    <property type="component" value="Unassembled WGS sequence"/>
</dbReference>
<dbReference type="GO" id="GO:0004789">
    <property type="term" value="F:thiamine-phosphate diphosphorylase activity"/>
    <property type="evidence" value="ECO:0007669"/>
    <property type="project" value="TreeGrafter"/>
</dbReference>
<accession>A0A938X8U8</accession>
<dbReference type="PANTHER" id="PTHR20857">
    <property type="entry name" value="THIAMINE-PHOSPHATE PYROPHOSPHORYLASE"/>
    <property type="match status" value="1"/>
</dbReference>
<dbReference type="InterPro" id="IPR036206">
    <property type="entry name" value="ThiamineP_synth_sf"/>
</dbReference>
<proteinExistence type="predicted"/>
<dbReference type="AlphaFoldDB" id="A0A938X8U8"/>
<dbReference type="Gene3D" id="3.20.20.70">
    <property type="entry name" value="Aldolase class I"/>
    <property type="match status" value="1"/>
</dbReference>
<sequence>MFKLLCVTNRALCREPFLDRIEAVTASGIDGIILREKEMTAQEYETLASEVMRICRAHDILCILHSFVDPAISLHAEAIHLPLPVLRTLTDAQKSQFRIIGASCHSVEDAKEAQRLGCTYLTFGHVFATDCKKGVPPRGIDCLKDVCRAVSVPVFAIGGISDARIGALQQAGAQGACLMSSLMQCEQVNDYVRTLLKAGEEE</sequence>
<keyword evidence="5" id="KW-1185">Reference proteome</keyword>